<dbReference type="GO" id="GO:0009190">
    <property type="term" value="P:cyclic nucleotide biosynthetic process"/>
    <property type="evidence" value="ECO:0007669"/>
    <property type="project" value="InterPro"/>
</dbReference>
<protein>
    <recommendedName>
        <fullName evidence="1">Guanylate cyclase domain-containing protein</fullName>
    </recommendedName>
</protein>
<dbReference type="EMBL" id="LAZR01058668">
    <property type="protein sequence ID" value="KKK69397.1"/>
    <property type="molecule type" value="Genomic_DNA"/>
</dbReference>
<organism evidence="2">
    <name type="scientific">marine sediment metagenome</name>
    <dbReference type="NCBI Taxonomy" id="412755"/>
    <lineage>
        <taxon>unclassified sequences</taxon>
        <taxon>metagenomes</taxon>
        <taxon>ecological metagenomes</taxon>
    </lineage>
</organism>
<accession>A0A0F8XJW6</accession>
<dbReference type="InterPro" id="IPR001054">
    <property type="entry name" value="A/G_cyclase"/>
</dbReference>
<evidence type="ECO:0000259" key="1">
    <source>
        <dbReference type="PROSITE" id="PS50125"/>
    </source>
</evidence>
<dbReference type="Pfam" id="PF00211">
    <property type="entry name" value="Guanylate_cyc"/>
    <property type="match status" value="1"/>
</dbReference>
<proteinExistence type="predicted"/>
<gene>
    <name evidence="2" type="ORF">LCGC14_2934450</name>
</gene>
<dbReference type="PANTHER" id="PTHR43081">
    <property type="entry name" value="ADENYLATE CYCLASE, TERMINAL-DIFFERENTIATION SPECIFIC-RELATED"/>
    <property type="match status" value="1"/>
</dbReference>
<reference evidence="2" key="1">
    <citation type="journal article" date="2015" name="Nature">
        <title>Complex archaea that bridge the gap between prokaryotes and eukaryotes.</title>
        <authorList>
            <person name="Spang A."/>
            <person name="Saw J.H."/>
            <person name="Jorgensen S.L."/>
            <person name="Zaremba-Niedzwiedzka K."/>
            <person name="Martijn J."/>
            <person name="Lind A.E."/>
            <person name="van Eijk R."/>
            <person name="Schleper C."/>
            <person name="Guy L."/>
            <person name="Ettema T.J."/>
        </authorList>
    </citation>
    <scope>NUCLEOTIDE SEQUENCE</scope>
</reference>
<name>A0A0F8XJW6_9ZZZZ</name>
<dbReference type="GO" id="GO:0035556">
    <property type="term" value="P:intracellular signal transduction"/>
    <property type="evidence" value="ECO:0007669"/>
    <property type="project" value="InterPro"/>
</dbReference>
<dbReference type="AlphaFoldDB" id="A0A0F8XJW6"/>
<dbReference type="SUPFAM" id="SSF55073">
    <property type="entry name" value="Nucleotide cyclase"/>
    <property type="match status" value="1"/>
</dbReference>
<dbReference type="CDD" id="cd07302">
    <property type="entry name" value="CHD"/>
    <property type="match status" value="1"/>
</dbReference>
<dbReference type="Gene3D" id="3.30.70.1230">
    <property type="entry name" value="Nucleotide cyclase"/>
    <property type="match status" value="1"/>
</dbReference>
<dbReference type="PANTHER" id="PTHR43081:SF1">
    <property type="entry name" value="ADENYLATE CYCLASE, TERMINAL-DIFFERENTIATION SPECIFIC"/>
    <property type="match status" value="1"/>
</dbReference>
<feature type="domain" description="Guanylate cyclase" evidence="1">
    <location>
        <begin position="1"/>
        <end position="50"/>
    </location>
</feature>
<comment type="caution">
    <text evidence="2">The sequence shown here is derived from an EMBL/GenBank/DDBJ whole genome shotgun (WGS) entry which is preliminary data.</text>
</comment>
<feature type="non-terminal residue" evidence="2">
    <location>
        <position position="1"/>
    </location>
</feature>
<sequence length="99" mass="10795">CAIAMQRAFAAQNEAAPEPIRVRIGLNAGEPIAEDDDLFGTAVNEAARITATAKGGEILVSNVVRELAKGKDFFFADRGETSLRGFDEPVRLYAVRWRD</sequence>
<evidence type="ECO:0000313" key="2">
    <source>
        <dbReference type="EMBL" id="KKK69397.1"/>
    </source>
</evidence>
<dbReference type="InterPro" id="IPR029787">
    <property type="entry name" value="Nucleotide_cyclase"/>
</dbReference>
<dbReference type="InterPro" id="IPR050697">
    <property type="entry name" value="Adenylyl/Guanylyl_Cyclase_3/4"/>
</dbReference>
<dbReference type="PROSITE" id="PS50125">
    <property type="entry name" value="GUANYLATE_CYCLASE_2"/>
    <property type="match status" value="1"/>
</dbReference>